<dbReference type="AlphaFoldDB" id="A0A196SM23"/>
<keyword evidence="1" id="KW-1133">Transmembrane helix</keyword>
<evidence type="ECO:0000313" key="3">
    <source>
        <dbReference type="Proteomes" id="UP000078348"/>
    </source>
</evidence>
<keyword evidence="3" id="KW-1185">Reference proteome</keyword>
<feature type="transmembrane region" description="Helical" evidence="1">
    <location>
        <begin position="76"/>
        <end position="96"/>
    </location>
</feature>
<dbReference type="Proteomes" id="UP000078348">
    <property type="component" value="Unassembled WGS sequence"/>
</dbReference>
<sequence>MNPVVYQRLLRSCVFPVKNVGFLLRKSSFTRRAFSSLALGKRGSSHVRIAAERGAALFSSPAARHFATAAESSSNLSIYVTGVVASAVIGGGIYYYSLSLKKSPIFQEALSLLNRSELVREVLGSSVRSISLARGSMKKEVSTITFIIRGESGEYLVSLVAKKVDEKLVIDTLSFHKRSQVPVYEYYVIRDGEVVTELDPEKKEKEVVETMEEPELKEAFDEKKL</sequence>
<name>A0A196SM23_BLAHN</name>
<evidence type="ECO:0000256" key="1">
    <source>
        <dbReference type="SAM" id="Phobius"/>
    </source>
</evidence>
<dbReference type="EMBL" id="LXWW01000006">
    <property type="protein sequence ID" value="OAO18103.1"/>
    <property type="molecule type" value="Genomic_DNA"/>
</dbReference>
<reference evidence="2 3" key="1">
    <citation type="submission" date="2016-05" db="EMBL/GenBank/DDBJ databases">
        <title>Nuclear genome of Blastocystis sp. subtype 1 NandII.</title>
        <authorList>
            <person name="Gentekaki E."/>
            <person name="Curtis B."/>
            <person name="Stairs C."/>
            <person name="Eme L."/>
            <person name="Herman E."/>
            <person name="Klimes V."/>
            <person name="Arias M.C."/>
            <person name="Elias M."/>
            <person name="Hilliou F."/>
            <person name="Klute M."/>
            <person name="Malik S.-B."/>
            <person name="Pightling A."/>
            <person name="Rachubinski R."/>
            <person name="Salas D."/>
            <person name="Schlacht A."/>
            <person name="Suga H."/>
            <person name="Archibald J."/>
            <person name="Ball S.G."/>
            <person name="Clark G."/>
            <person name="Dacks J."/>
            <person name="Van Der Giezen M."/>
            <person name="Tsaousis A."/>
            <person name="Roger A."/>
        </authorList>
    </citation>
    <scope>NUCLEOTIDE SEQUENCE [LARGE SCALE GENOMIC DNA]</scope>
    <source>
        <strain evidence="3">ATCC 50177 / NandII</strain>
    </source>
</reference>
<proteinExistence type="predicted"/>
<accession>A0A196SM23</accession>
<protein>
    <recommendedName>
        <fullName evidence="4">Mitochondrial import inner membrane translocase subunit Tim21</fullName>
    </recommendedName>
</protein>
<organism evidence="2 3">
    <name type="scientific">Blastocystis sp. subtype 1 (strain ATCC 50177 / NandII)</name>
    <dbReference type="NCBI Taxonomy" id="478820"/>
    <lineage>
        <taxon>Eukaryota</taxon>
        <taxon>Sar</taxon>
        <taxon>Stramenopiles</taxon>
        <taxon>Bigyra</taxon>
        <taxon>Opalozoa</taxon>
        <taxon>Opalinata</taxon>
        <taxon>Blastocystidae</taxon>
        <taxon>Blastocystis</taxon>
    </lineage>
</organism>
<keyword evidence="1" id="KW-0812">Transmembrane</keyword>
<evidence type="ECO:0008006" key="4">
    <source>
        <dbReference type="Google" id="ProtNLM"/>
    </source>
</evidence>
<gene>
    <name evidence="2" type="ORF">AV274_0138</name>
</gene>
<evidence type="ECO:0000313" key="2">
    <source>
        <dbReference type="EMBL" id="OAO18103.1"/>
    </source>
</evidence>
<comment type="caution">
    <text evidence="2">The sequence shown here is derived from an EMBL/GenBank/DDBJ whole genome shotgun (WGS) entry which is preliminary data.</text>
</comment>
<dbReference type="OrthoDB" id="10522872at2759"/>
<keyword evidence="1" id="KW-0472">Membrane</keyword>